<feature type="transmembrane region" description="Helical" evidence="9">
    <location>
        <begin position="321"/>
        <end position="338"/>
    </location>
</feature>
<evidence type="ECO:0000259" key="10">
    <source>
        <dbReference type="Pfam" id="PF00999"/>
    </source>
</evidence>
<feature type="transmembrane region" description="Helical" evidence="9">
    <location>
        <begin position="387"/>
        <end position="408"/>
    </location>
</feature>
<dbReference type="GO" id="GO:1902600">
    <property type="term" value="P:proton transmembrane transport"/>
    <property type="evidence" value="ECO:0007669"/>
    <property type="project" value="InterPro"/>
</dbReference>
<accession>C4LHC5</accession>
<dbReference type="PANTHER" id="PTHR43562:SF1">
    <property type="entry name" value="NA(+)_H(+) ANTIPORTER YJBQ-RELATED"/>
    <property type="match status" value="1"/>
</dbReference>
<keyword evidence="8 9" id="KW-0472">Membrane</keyword>
<evidence type="ECO:0000256" key="6">
    <source>
        <dbReference type="ARBA" id="ARBA00022989"/>
    </source>
</evidence>
<dbReference type="HOGENOM" id="CLU_005126_0_0_11"/>
<feature type="transmembrane region" description="Helical" evidence="9">
    <location>
        <begin position="358"/>
        <end position="381"/>
    </location>
</feature>
<keyword evidence="6 9" id="KW-1133">Transmembrane helix</keyword>
<reference evidence="11 12" key="1">
    <citation type="journal article" date="2008" name="J. Biotechnol.">
        <title>Ultrafast pyrosequencing of Corynebacterium kroppenstedtii DSM44385 revealed insights into the physiology of a lipophilic corynebacterium that lacks mycolic acids.</title>
        <authorList>
            <person name="Tauch A."/>
            <person name="Schneider J."/>
            <person name="Szczepanowski R."/>
            <person name="Tilker A."/>
            <person name="Viehoever P."/>
            <person name="Gartemann K.-H."/>
            <person name="Arnold W."/>
            <person name="Blom J."/>
            <person name="Brinkrolf K."/>
            <person name="Brune I."/>
            <person name="Goetker S."/>
            <person name="Weisshaar B."/>
            <person name="Goesmann A."/>
            <person name="Droege M."/>
            <person name="Puehler A."/>
        </authorList>
    </citation>
    <scope>NUCLEOTIDE SEQUENCE [LARGE SCALE GENOMIC DNA]</scope>
    <source>
        <strain evidence="12">DSM 44385 / JCM 11950 / CIP 105744 / CCUG 35717</strain>
    </source>
</reference>
<evidence type="ECO:0000313" key="11">
    <source>
        <dbReference type="EMBL" id="ACR17230.1"/>
    </source>
</evidence>
<evidence type="ECO:0000256" key="8">
    <source>
        <dbReference type="ARBA" id="ARBA00023136"/>
    </source>
</evidence>
<feature type="transmembrane region" description="Helical" evidence="9">
    <location>
        <begin position="78"/>
        <end position="97"/>
    </location>
</feature>
<comment type="similarity">
    <text evidence="2">Belongs to the monovalent cation:proton antiporter 2 (CPA2) transporter (TC 2.A.37) family.</text>
</comment>
<gene>
    <name evidence="11" type="ordered locus">ckrop_0453</name>
</gene>
<dbReference type="InterPro" id="IPR006153">
    <property type="entry name" value="Cation/H_exchanger_TM"/>
</dbReference>
<dbReference type="KEGG" id="ckp:ckrop_0453"/>
<feature type="transmembrane region" description="Helical" evidence="9">
    <location>
        <begin position="109"/>
        <end position="129"/>
    </location>
</feature>
<keyword evidence="5 9" id="KW-0812">Transmembrane</keyword>
<dbReference type="Gene3D" id="1.20.1530.20">
    <property type="match status" value="1"/>
</dbReference>
<protein>
    <submittedName>
        <fullName evidence="11">Putative transporter</fullName>
    </submittedName>
</protein>
<feature type="transmembrane region" description="Helical" evidence="9">
    <location>
        <begin position="195"/>
        <end position="218"/>
    </location>
</feature>
<sequence>MTSVPVADTMAVSQMVLASGQANTDTMISLTAILAVALLAPILSFMTGKRIPAVVFLIVLGVIIGPSVWGVAEIDSGISILRQLGLGMLFLLAGYELDTDSLRSKEGGNAALTWLMCLALAFIGALVFLKGNGALTAVTLAIAVTSTALGTLLPILKQSDLLRTNVGKSVMLHGAVGELMPIMAIALLLSARSMGVTFLILLAFFAIAAMVAVVPRTVATLVPWVGRAIIDGASATNQSIVRMVVLMLAILMTVAAVFDLDVVLGAFAAGIVLRGLVPERAHGLIEERLDVMGYGFFIPVFFVCSGINIDVQTVGANIGQLFAVVGVILVARGVPVFLREMFTKTGSKLTTTNQKFQLACYASTGLPIIVAVTEVATNAHLLEESAASLLVAGGAVTVLLFPLIAAALQPKDKRKL</sequence>
<keyword evidence="3" id="KW-0813">Transport</keyword>
<feature type="transmembrane region" description="Helical" evidence="9">
    <location>
        <begin position="289"/>
        <end position="309"/>
    </location>
</feature>
<name>C4LHC5_CORK4</name>
<comment type="subcellular location">
    <subcellularLocation>
        <location evidence="1">Membrane</location>
        <topology evidence="1">Multi-pass membrane protein</topology>
    </subcellularLocation>
</comment>
<evidence type="ECO:0000256" key="7">
    <source>
        <dbReference type="ARBA" id="ARBA00023065"/>
    </source>
</evidence>
<evidence type="ECO:0000256" key="3">
    <source>
        <dbReference type="ARBA" id="ARBA00022448"/>
    </source>
</evidence>
<feature type="transmembrane region" description="Helical" evidence="9">
    <location>
        <begin position="239"/>
        <end position="256"/>
    </location>
</feature>
<feature type="transmembrane region" description="Helical" evidence="9">
    <location>
        <begin position="168"/>
        <end position="189"/>
    </location>
</feature>
<evidence type="ECO:0000256" key="4">
    <source>
        <dbReference type="ARBA" id="ARBA00022449"/>
    </source>
</evidence>
<dbReference type="AlphaFoldDB" id="C4LHC5"/>
<keyword evidence="4" id="KW-0050">Antiport</keyword>
<organism evidence="11 12">
    <name type="scientific">Corynebacterium kroppenstedtii (strain DSM 44385 / JCM 11950 / CIP 105744 / CCUG 35717)</name>
    <dbReference type="NCBI Taxonomy" id="645127"/>
    <lineage>
        <taxon>Bacteria</taxon>
        <taxon>Bacillati</taxon>
        <taxon>Actinomycetota</taxon>
        <taxon>Actinomycetes</taxon>
        <taxon>Mycobacteriales</taxon>
        <taxon>Corynebacteriaceae</taxon>
        <taxon>Corynebacterium</taxon>
    </lineage>
</organism>
<dbReference type="InterPro" id="IPR038770">
    <property type="entry name" value="Na+/solute_symporter_sf"/>
</dbReference>
<proteinExistence type="inferred from homology"/>
<evidence type="ECO:0000313" key="12">
    <source>
        <dbReference type="Proteomes" id="UP000001473"/>
    </source>
</evidence>
<dbReference type="Proteomes" id="UP000001473">
    <property type="component" value="Chromosome"/>
</dbReference>
<dbReference type="EMBL" id="CP001620">
    <property type="protein sequence ID" value="ACR17230.1"/>
    <property type="molecule type" value="Genomic_DNA"/>
</dbReference>
<dbReference type="eggNOG" id="COG0475">
    <property type="taxonomic scope" value="Bacteria"/>
</dbReference>
<dbReference type="Pfam" id="PF00999">
    <property type="entry name" value="Na_H_Exchanger"/>
    <property type="match status" value="1"/>
</dbReference>
<keyword evidence="7" id="KW-0406">Ion transport</keyword>
<dbReference type="GO" id="GO:0015297">
    <property type="term" value="F:antiporter activity"/>
    <property type="evidence" value="ECO:0007669"/>
    <property type="project" value="UniProtKB-KW"/>
</dbReference>
<dbReference type="PANTHER" id="PTHR43562">
    <property type="entry name" value="NAPA-TYPE SODIUM/HYDROGEN ANTIPORTER"/>
    <property type="match status" value="1"/>
</dbReference>
<feature type="transmembrane region" description="Helical" evidence="9">
    <location>
        <begin position="135"/>
        <end position="156"/>
    </location>
</feature>
<evidence type="ECO:0000256" key="2">
    <source>
        <dbReference type="ARBA" id="ARBA00005551"/>
    </source>
</evidence>
<feature type="transmembrane region" description="Helical" evidence="9">
    <location>
        <begin position="27"/>
        <end position="46"/>
    </location>
</feature>
<evidence type="ECO:0000256" key="5">
    <source>
        <dbReference type="ARBA" id="ARBA00022692"/>
    </source>
</evidence>
<evidence type="ECO:0000256" key="9">
    <source>
        <dbReference type="SAM" id="Phobius"/>
    </source>
</evidence>
<dbReference type="GO" id="GO:0016020">
    <property type="term" value="C:membrane"/>
    <property type="evidence" value="ECO:0007669"/>
    <property type="project" value="UniProtKB-SubCell"/>
</dbReference>
<feature type="transmembrane region" description="Helical" evidence="9">
    <location>
        <begin position="262"/>
        <end position="277"/>
    </location>
</feature>
<keyword evidence="12" id="KW-1185">Reference proteome</keyword>
<feature type="domain" description="Cation/H+ exchanger transmembrane" evidence="10">
    <location>
        <begin position="35"/>
        <end position="404"/>
    </location>
</feature>
<feature type="transmembrane region" description="Helical" evidence="9">
    <location>
        <begin position="53"/>
        <end position="72"/>
    </location>
</feature>
<evidence type="ECO:0000256" key="1">
    <source>
        <dbReference type="ARBA" id="ARBA00004141"/>
    </source>
</evidence>
<dbReference type="STRING" id="645127.ckrop_0453"/>